<dbReference type="InterPro" id="IPR000953">
    <property type="entry name" value="Chromo/chromo_shadow_dom"/>
</dbReference>
<feature type="domain" description="Chromo" evidence="2">
    <location>
        <begin position="25"/>
        <end position="63"/>
    </location>
</feature>
<reference evidence="3 4" key="1">
    <citation type="submission" date="2018-08" db="EMBL/GenBank/DDBJ databases">
        <title>Aphanomyces genome sequencing and annotation.</title>
        <authorList>
            <person name="Minardi D."/>
            <person name="Oidtmann B."/>
            <person name="Van Der Giezen M."/>
            <person name="Studholme D.J."/>
        </authorList>
    </citation>
    <scope>NUCLEOTIDE SEQUENCE [LARGE SCALE GENOMIC DNA]</scope>
    <source>
        <strain evidence="3 4">Sv</strain>
    </source>
</reference>
<feature type="region of interest" description="Disordered" evidence="1">
    <location>
        <begin position="103"/>
        <end position="133"/>
    </location>
</feature>
<evidence type="ECO:0000313" key="4">
    <source>
        <dbReference type="Proteomes" id="UP000285712"/>
    </source>
</evidence>
<gene>
    <name evidence="3" type="ORF">DYB35_014008</name>
</gene>
<evidence type="ECO:0000313" key="3">
    <source>
        <dbReference type="EMBL" id="RHY85043.1"/>
    </source>
</evidence>
<proteinExistence type="predicted"/>
<feature type="non-terminal residue" evidence="3">
    <location>
        <position position="1"/>
    </location>
</feature>
<feature type="region of interest" description="Disordered" evidence="1">
    <location>
        <begin position="170"/>
        <end position="189"/>
    </location>
</feature>
<dbReference type="AlphaFoldDB" id="A0A3R7APD0"/>
<dbReference type="Gene3D" id="2.40.50.40">
    <property type="match status" value="1"/>
</dbReference>
<dbReference type="PROSITE" id="PS50013">
    <property type="entry name" value="CHROMO_2"/>
    <property type="match status" value="1"/>
</dbReference>
<protein>
    <recommendedName>
        <fullName evidence="2">Chromo domain-containing protein</fullName>
    </recommendedName>
</protein>
<name>A0A3R7APD0_APHAT</name>
<dbReference type="InterPro" id="IPR016197">
    <property type="entry name" value="Chromo-like_dom_sf"/>
</dbReference>
<dbReference type="EMBL" id="QUTG01005775">
    <property type="protein sequence ID" value="RHY85043.1"/>
    <property type="molecule type" value="Genomic_DNA"/>
</dbReference>
<evidence type="ECO:0000259" key="2">
    <source>
        <dbReference type="PROSITE" id="PS50013"/>
    </source>
</evidence>
<dbReference type="Proteomes" id="UP000285712">
    <property type="component" value="Unassembled WGS sequence"/>
</dbReference>
<comment type="caution">
    <text evidence="3">The sequence shown here is derived from an EMBL/GenBank/DDBJ whole genome shotgun (WGS) entry which is preliminary data.</text>
</comment>
<organism evidence="3 4">
    <name type="scientific">Aphanomyces astaci</name>
    <name type="common">Crayfish plague agent</name>
    <dbReference type="NCBI Taxonomy" id="112090"/>
    <lineage>
        <taxon>Eukaryota</taxon>
        <taxon>Sar</taxon>
        <taxon>Stramenopiles</taxon>
        <taxon>Oomycota</taxon>
        <taxon>Saprolegniomycetes</taxon>
        <taxon>Saprolegniales</taxon>
        <taxon>Verrucalvaceae</taxon>
        <taxon>Aphanomyces</taxon>
    </lineage>
</organism>
<sequence length="204" mass="23964">KFFSDAALDITDALVDYAAFGDEGFFVEELLGVRRSTDGKFKMRVKWKGQDEEEASWEPALQLYEDIAVVMRRWIVKNASDGAVKEIARRLRGDPWSSSCGVRNTSAGYVPDQAIHHGRRTSNEEDDTTNSDVVSRKRKAIFETQERDIALEHEGHEFKKYKFEMELQEKEKDRIERNQQREDERKRNDHMMELIRHLLQITQR</sequence>
<dbReference type="SUPFAM" id="SSF54160">
    <property type="entry name" value="Chromo domain-like"/>
    <property type="match status" value="1"/>
</dbReference>
<accession>A0A3R7APD0</accession>
<dbReference type="InterPro" id="IPR023780">
    <property type="entry name" value="Chromo_domain"/>
</dbReference>
<dbReference type="Pfam" id="PF00385">
    <property type="entry name" value="Chromo"/>
    <property type="match status" value="1"/>
</dbReference>
<evidence type="ECO:0000256" key="1">
    <source>
        <dbReference type="SAM" id="MobiDB-lite"/>
    </source>
</evidence>
<dbReference type="CDD" id="cd00024">
    <property type="entry name" value="CD_CSD"/>
    <property type="match status" value="1"/>
</dbReference>